<evidence type="ECO:0000256" key="15">
    <source>
        <dbReference type="PIRNR" id="PIRNR006439"/>
    </source>
</evidence>
<dbReference type="PIRSF" id="PIRSF006439">
    <property type="entry name" value="Indolepyruvate_ferr_oxidored"/>
    <property type="match status" value="1"/>
</dbReference>
<keyword evidence="7 15" id="KW-0479">Metal-binding</keyword>
<dbReference type="Gene3D" id="3.30.70.20">
    <property type="match status" value="1"/>
</dbReference>
<dbReference type="GO" id="GO:0051539">
    <property type="term" value="F:4 iron, 4 sulfur cluster binding"/>
    <property type="evidence" value="ECO:0007669"/>
    <property type="project" value="UniProtKB-UniRule"/>
</dbReference>
<evidence type="ECO:0000256" key="4">
    <source>
        <dbReference type="ARBA" id="ARBA00017710"/>
    </source>
</evidence>
<dbReference type="InterPro" id="IPR045025">
    <property type="entry name" value="HACL1-like"/>
</dbReference>
<keyword evidence="10 15" id="KW-0408">Iron</keyword>
<feature type="binding site" evidence="16">
    <location>
        <position position="586"/>
    </location>
    <ligand>
        <name>[4Fe-4S] cluster</name>
        <dbReference type="ChEBI" id="CHEBI:49883"/>
        <label>2</label>
    </ligand>
</feature>
<feature type="domain" description="4Fe-4S ferredoxin-type" evidence="17">
    <location>
        <begin position="571"/>
        <end position="598"/>
    </location>
</feature>
<keyword evidence="5 15" id="KW-0813">Transport</keyword>
<dbReference type="OrthoDB" id="19071at2157"/>
<evidence type="ECO:0000256" key="16">
    <source>
        <dbReference type="PIRSR" id="PIRSR006439-50"/>
    </source>
</evidence>
<dbReference type="InterPro" id="IPR029061">
    <property type="entry name" value="THDP-binding"/>
</dbReference>
<feature type="binding site" evidence="16">
    <location>
        <position position="553"/>
    </location>
    <ligand>
        <name>[4Fe-4S] cluster</name>
        <dbReference type="ChEBI" id="CHEBI:49883"/>
        <label>1</label>
    </ligand>
</feature>
<evidence type="ECO:0000256" key="7">
    <source>
        <dbReference type="ARBA" id="ARBA00022723"/>
    </source>
</evidence>
<dbReference type="Proteomes" id="UP000277582">
    <property type="component" value="Unassembled WGS sequence"/>
</dbReference>
<dbReference type="InterPro" id="IPR011766">
    <property type="entry name" value="TPP_enzyme_TPP-bd"/>
</dbReference>
<evidence type="ECO:0000256" key="5">
    <source>
        <dbReference type="ARBA" id="ARBA00022448"/>
    </source>
</evidence>
<comment type="function">
    <text evidence="1 15">Catalyzes the ferredoxin-dependent oxidative decarboxylation of arylpyruvates.</text>
</comment>
<feature type="binding site" evidence="16">
    <location>
        <position position="590"/>
    </location>
    <ligand>
        <name>[4Fe-4S] cluster</name>
        <dbReference type="ChEBI" id="CHEBI:49883"/>
        <label>1</label>
    </ligand>
</feature>
<dbReference type="PANTHER" id="PTHR43710">
    <property type="entry name" value="2-HYDROXYACYL-COA LYASE"/>
    <property type="match status" value="1"/>
</dbReference>
<evidence type="ECO:0000256" key="11">
    <source>
        <dbReference type="ARBA" id="ARBA00023014"/>
    </source>
</evidence>
<evidence type="ECO:0000256" key="13">
    <source>
        <dbReference type="ARBA" id="ARBA00048332"/>
    </source>
</evidence>
<dbReference type="InterPro" id="IPR002880">
    <property type="entry name" value="Pyrv_Fd/Flavodoxin_OxRdtase_N"/>
</dbReference>
<dbReference type="Pfam" id="PF01855">
    <property type="entry name" value="POR_N"/>
    <property type="match status" value="1"/>
</dbReference>
<evidence type="ECO:0000256" key="2">
    <source>
        <dbReference type="ARBA" id="ARBA00011238"/>
    </source>
</evidence>
<keyword evidence="9 15" id="KW-0560">Oxidoreductase</keyword>
<comment type="catalytic activity">
    <reaction evidence="13 15">
        <text>indole-3-pyruvate + 2 oxidized [2Fe-2S]-[ferredoxin] + CoA = (indol-3-yl)acetyl-CoA + 2 reduced [2Fe-2S]-[ferredoxin] + CO2 + H(+)</text>
        <dbReference type="Rhea" id="RHEA:12645"/>
        <dbReference type="Rhea" id="RHEA-COMP:10000"/>
        <dbReference type="Rhea" id="RHEA-COMP:10001"/>
        <dbReference type="ChEBI" id="CHEBI:15378"/>
        <dbReference type="ChEBI" id="CHEBI:16526"/>
        <dbReference type="ChEBI" id="CHEBI:17640"/>
        <dbReference type="ChEBI" id="CHEBI:33737"/>
        <dbReference type="ChEBI" id="CHEBI:33738"/>
        <dbReference type="ChEBI" id="CHEBI:57271"/>
        <dbReference type="ChEBI" id="CHEBI:57287"/>
        <dbReference type="EC" id="1.2.7.8"/>
    </reaction>
</comment>
<keyword evidence="19" id="KW-1185">Reference proteome</keyword>
<feature type="binding site" evidence="16">
    <location>
        <position position="583"/>
    </location>
    <ligand>
        <name>[4Fe-4S] cluster</name>
        <dbReference type="ChEBI" id="CHEBI:49883"/>
        <label>2</label>
    </ligand>
</feature>
<evidence type="ECO:0000256" key="14">
    <source>
        <dbReference type="ARBA" id="ARBA00048893"/>
    </source>
</evidence>
<dbReference type="Gene3D" id="3.40.50.970">
    <property type="match status" value="2"/>
</dbReference>
<evidence type="ECO:0000313" key="18">
    <source>
        <dbReference type="EMBL" id="RSN73815.1"/>
    </source>
</evidence>
<dbReference type="CDD" id="cd02008">
    <property type="entry name" value="TPP_IOR_alpha"/>
    <property type="match status" value="1"/>
</dbReference>
<dbReference type="AlphaFoldDB" id="A0A429GJ72"/>
<evidence type="ECO:0000259" key="17">
    <source>
        <dbReference type="PROSITE" id="PS51379"/>
    </source>
</evidence>
<gene>
    <name evidence="18" type="ORF">D6D85_09425</name>
</gene>
<keyword evidence="6 15" id="KW-0004">4Fe-4S</keyword>
<comment type="catalytic activity">
    <reaction evidence="14">
        <text>a 2-oxocarboxylate + 2 oxidized [2Fe-2S]-[ferredoxin] + CoA = an acyl-CoA + 2 reduced [2Fe-2S]-[ferredoxin] + CO2 + H(+)</text>
        <dbReference type="Rhea" id="RHEA:42316"/>
        <dbReference type="Rhea" id="RHEA-COMP:10000"/>
        <dbReference type="Rhea" id="RHEA-COMP:10001"/>
        <dbReference type="ChEBI" id="CHEBI:15378"/>
        <dbReference type="ChEBI" id="CHEBI:16526"/>
        <dbReference type="ChEBI" id="CHEBI:33737"/>
        <dbReference type="ChEBI" id="CHEBI:33738"/>
        <dbReference type="ChEBI" id="CHEBI:35179"/>
        <dbReference type="ChEBI" id="CHEBI:57287"/>
        <dbReference type="ChEBI" id="CHEBI:58342"/>
        <dbReference type="EC" id="1.2.7.11"/>
    </reaction>
</comment>
<evidence type="ECO:0000256" key="1">
    <source>
        <dbReference type="ARBA" id="ARBA00002995"/>
    </source>
</evidence>
<dbReference type="InterPro" id="IPR017721">
    <property type="entry name" value="IorA"/>
</dbReference>
<keyword evidence="8 15" id="KW-0249">Electron transport</keyword>
<dbReference type="Pfam" id="PF00037">
    <property type="entry name" value="Fer4"/>
    <property type="match status" value="1"/>
</dbReference>
<organism evidence="18 19">
    <name type="scientific">Candidatus Methanodesulfokora washburnensis</name>
    <dbReference type="NCBI Taxonomy" id="2478471"/>
    <lineage>
        <taxon>Archaea</taxon>
        <taxon>Thermoproteota</taxon>
        <taxon>Candidatus Korarchaeia</taxon>
        <taxon>Candidatus Korarchaeia incertae sedis</taxon>
        <taxon>Candidatus Methanodesulfokora</taxon>
    </lineage>
</organism>
<dbReference type="PROSITE" id="PS51379">
    <property type="entry name" value="4FE4S_FER_2"/>
    <property type="match status" value="2"/>
</dbReference>
<dbReference type="SUPFAM" id="SSF52922">
    <property type="entry name" value="TK C-terminal domain-like"/>
    <property type="match status" value="1"/>
</dbReference>
<feature type="domain" description="4Fe-4S ferredoxin-type" evidence="17">
    <location>
        <begin position="541"/>
        <end position="569"/>
    </location>
</feature>
<sequence>MKAEMEYEKVMLLSGNEAIARGMYEAGVSVATGYPGTPSSEVIQEMIKLGMNAEWSVNEKVAFEIAYAAALSGLRAAAVMKHLGTHWIVDPLAVSAVTGVEGGLLVVSADDPYPYSSQSSTDTRNHARTVHIPVFEPSDPSEAKEMIKLAFEVSELIKLPIMMRYTARLAHGSAPVRIGNRVELERNAEFKKDPSRLISTAPNARKNIPLIFEKLEKARKLFEGEPWISFKEGSGDIGIIASGVPYLAAMEIAREMDLPLMKVSVSHPLPEKPVLEFISGLKKVIVLEDLDPIIEDQVIILAYNNGLKLEIVGKRSGHLKPYGEIGPDEIRGIFYRRKAVEEEIPRRVPQLCPGCPHRGSFIAIKRALSGRGIVLGDRGCYNQGGNLPLRAIDTAIAMGSSIAMAVGLARSGIKEPVVAVIGDSTFFHAGIPPTIEAVISRSPIVIAILDNSWTAMTGHQPSPSTGLDSLGRPRPQLKIENLLEAIGVCNIKIVDPYNIREGENAIREAIRKAKESLIPSAVIFRRECALQAVRFGRWRRKVTRVDQEKCSACKLCLTTGCPAIQISQESGKAEIDPMDCIGCSVCSQICQNGAIEVI</sequence>
<feature type="binding site" evidence="16">
    <location>
        <position position="580"/>
    </location>
    <ligand>
        <name>[4Fe-4S] cluster</name>
        <dbReference type="ChEBI" id="CHEBI:49883"/>
        <label>2</label>
    </ligand>
</feature>
<evidence type="ECO:0000313" key="19">
    <source>
        <dbReference type="Proteomes" id="UP000277582"/>
    </source>
</evidence>
<keyword evidence="11 15" id="KW-0411">Iron-sulfur</keyword>
<dbReference type="GO" id="GO:0043805">
    <property type="term" value="F:indolepyruvate ferredoxin oxidoreductase activity"/>
    <property type="evidence" value="ECO:0007669"/>
    <property type="project" value="UniProtKB-UniRule"/>
</dbReference>
<evidence type="ECO:0000256" key="3">
    <source>
        <dbReference type="ARBA" id="ARBA00011631"/>
    </source>
</evidence>
<comment type="cofactor">
    <cofactor evidence="15 16">
        <name>[4Fe-4S] cluster</name>
        <dbReference type="ChEBI" id="CHEBI:49883"/>
    </cofactor>
    <text evidence="15 16">Binds 2 [4Fe-4S] clusters. In this family the first cluster has a non-standard and varying [4Fe-4S] binding motif CX(2)CX(2)CX(4-5)CP.</text>
</comment>
<reference evidence="18 19" key="1">
    <citation type="submission" date="2018-10" db="EMBL/GenBank/DDBJ databases">
        <title>Co-occurring genomic capacity for anaerobic methane metabolism and dissimilatory sulfite reduction discovered in the Korarchaeota.</title>
        <authorList>
            <person name="Mckay L.J."/>
            <person name="Dlakic M."/>
            <person name="Fields M.W."/>
            <person name="Delmont T.O."/>
            <person name="Eren A.M."/>
            <person name="Jay Z.J."/>
            <person name="Klingelsmith K.B."/>
            <person name="Rusch D.B."/>
            <person name="Inskeep W.P."/>
        </authorList>
    </citation>
    <scope>NUCLEOTIDE SEQUENCE [LARGE SCALE GENOMIC DNA]</scope>
    <source>
        <strain evidence="18 19">MDKW</strain>
    </source>
</reference>
<accession>A0A429GJ72</accession>
<comment type="subunit">
    <text evidence="3">Heterodimer composed of an alpha and a beta subunit.</text>
</comment>
<dbReference type="GO" id="GO:0019164">
    <property type="term" value="F:pyruvate synthase activity"/>
    <property type="evidence" value="ECO:0007669"/>
    <property type="project" value="UniProtKB-ARBA"/>
</dbReference>
<feature type="binding site" evidence="16">
    <location>
        <position position="550"/>
    </location>
    <ligand>
        <name>[4Fe-4S] cluster</name>
        <dbReference type="ChEBI" id="CHEBI:49883"/>
        <label>1</label>
    </ligand>
</feature>
<evidence type="ECO:0000256" key="10">
    <source>
        <dbReference type="ARBA" id="ARBA00023004"/>
    </source>
</evidence>
<dbReference type="EC" id="1.2.7.8" evidence="15"/>
<dbReference type="Pfam" id="PF02775">
    <property type="entry name" value="TPP_enzyme_C"/>
    <property type="match status" value="1"/>
</dbReference>
<dbReference type="SUPFAM" id="SSF54862">
    <property type="entry name" value="4Fe-4S ferredoxins"/>
    <property type="match status" value="1"/>
</dbReference>
<keyword evidence="18" id="KW-0670">Pyruvate</keyword>
<evidence type="ECO:0000256" key="9">
    <source>
        <dbReference type="ARBA" id="ARBA00023002"/>
    </source>
</evidence>
<dbReference type="InterPro" id="IPR017896">
    <property type="entry name" value="4Fe4S_Fe-S-bd"/>
</dbReference>
<dbReference type="GO" id="GO:0030976">
    <property type="term" value="F:thiamine pyrophosphate binding"/>
    <property type="evidence" value="ECO:0007669"/>
    <property type="project" value="InterPro"/>
</dbReference>
<dbReference type="CDD" id="cd07034">
    <property type="entry name" value="TPP_PYR_PFOR_IOR-alpha_like"/>
    <property type="match status" value="1"/>
</dbReference>
<dbReference type="RefSeq" id="WP_125671737.1">
    <property type="nucleotide sequence ID" value="NZ_RCOS01000109.1"/>
</dbReference>
<proteinExistence type="predicted"/>
<feature type="binding site" evidence="16">
    <location>
        <position position="556"/>
    </location>
    <ligand>
        <name>[4Fe-4S] cluster</name>
        <dbReference type="ChEBI" id="CHEBI:49883"/>
        <label>1</label>
    </ligand>
</feature>
<comment type="caution">
    <text evidence="18">The sequence shown here is derived from an EMBL/GenBank/DDBJ whole genome shotgun (WGS) entry which is preliminary data.</text>
</comment>
<dbReference type="InterPro" id="IPR009014">
    <property type="entry name" value="Transketo_C/PFOR_II"/>
</dbReference>
<protein>
    <recommendedName>
        <fullName evidence="4 15">Indolepyruvate oxidoreductase subunit IorA</fullName>
        <shortName evidence="15">IOR</shortName>
        <ecNumber evidence="15">1.2.7.8</ecNumber>
    </recommendedName>
    <alternativeName>
        <fullName evidence="12 15">Indolepyruvate ferredoxin oxidoreductase subunit alpha</fullName>
    </alternativeName>
</protein>
<feature type="binding site" evidence="16">
    <location>
        <position position="561"/>
    </location>
    <ligand>
        <name>[4Fe-4S] cluster</name>
        <dbReference type="ChEBI" id="CHEBI:49883"/>
        <label>2</label>
    </ligand>
</feature>
<dbReference type="PANTHER" id="PTHR43710:SF7">
    <property type="entry name" value="INDOLEPYRUVATE OXIDOREDUCTASE SUBUNIT IORA"/>
    <property type="match status" value="1"/>
</dbReference>
<evidence type="ECO:0000256" key="8">
    <source>
        <dbReference type="ARBA" id="ARBA00022982"/>
    </source>
</evidence>
<dbReference type="SUPFAM" id="SSF52518">
    <property type="entry name" value="Thiamin diphosphate-binding fold (THDP-binding)"/>
    <property type="match status" value="2"/>
</dbReference>
<comment type="subunit">
    <text evidence="2 15">Heterodimer of the IorA and IorB subunits.</text>
</comment>
<dbReference type="EMBL" id="RCOS01000109">
    <property type="protein sequence ID" value="RSN73815.1"/>
    <property type="molecule type" value="Genomic_DNA"/>
</dbReference>
<dbReference type="FunFam" id="3.40.50.970:FF:000039">
    <property type="entry name" value="Indolepyruvate oxidoreductase subunit IorA"/>
    <property type="match status" value="1"/>
</dbReference>
<evidence type="ECO:0000256" key="12">
    <source>
        <dbReference type="ARBA" id="ARBA00030514"/>
    </source>
</evidence>
<dbReference type="GO" id="GO:0046872">
    <property type="term" value="F:metal ion binding"/>
    <property type="evidence" value="ECO:0007669"/>
    <property type="project" value="UniProtKB-UniRule"/>
</dbReference>
<dbReference type="GO" id="GO:0018491">
    <property type="term" value="F:2-oxobutyrate synthase activity"/>
    <property type="evidence" value="ECO:0007669"/>
    <property type="project" value="UniProtKB-ARBA"/>
</dbReference>
<name>A0A429GJ72_9CREN</name>
<evidence type="ECO:0000256" key="6">
    <source>
        <dbReference type="ARBA" id="ARBA00022485"/>
    </source>
</evidence>